<proteinExistence type="predicted"/>
<sequence>MLTNLNFLVSRHGTPFFHGPAAASNGRGTRGKRKGGCDGGDGGTEQKTKTYERRIKQTMPAEVDCSRSNNNYIGSTAQQLGSTIEGQTANAVETR</sequence>
<feature type="region of interest" description="Disordered" evidence="1">
    <location>
        <begin position="11"/>
        <end position="49"/>
    </location>
</feature>
<comment type="caution">
    <text evidence="2">The sequence shown here is derived from an EMBL/GenBank/DDBJ whole genome shotgun (WGS) entry which is preliminary data.</text>
</comment>
<name>A0A811U3W6_CERCA</name>
<accession>A0A811U3W6</accession>
<reference evidence="2" key="1">
    <citation type="submission" date="2020-11" db="EMBL/GenBank/DDBJ databases">
        <authorList>
            <person name="Whitehead M."/>
        </authorList>
    </citation>
    <scope>NUCLEOTIDE SEQUENCE</scope>
    <source>
        <strain evidence="2">EGII</strain>
    </source>
</reference>
<dbReference type="AlphaFoldDB" id="A0A811U3W6"/>
<dbReference type="EMBL" id="CAJHJT010000001">
    <property type="protein sequence ID" value="CAD6992727.1"/>
    <property type="molecule type" value="Genomic_DNA"/>
</dbReference>
<evidence type="ECO:0000313" key="3">
    <source>
        <dbReference type="Proteomes" id="UP000606786"/>
    </source>
</evidence>
<gene>
    <name evidence="2" type="ORF">CCAP1982_LOCUS1572</name>
</gene>
<evidence type="ECO:0000313" key="2">
    <source>
        <dbReference type="EMBL" id="CAD6992727.1"/>
    </source>
</evidence>
<organism evidence="2 3">
    <name type="scientific">Ceratitis capitata</name>
    <name type="common">Mediterranean fruit fly</name>
    <name type="synonym">Tephritis capitata</name>
    <dbReference type="NCBI Taxonomy" id="7213"/>
    <lineage>
        <taxon>Eukaryota</taxon>
        <taxon>Metazoa</taxon>
        <taxon>Ecdysozoa</taxon>
        <taxon>Arthropoda</taxon>
        <taxon>Hexapoda</taxon>
        <taxon>Insecta</taxon>
        <taxon>Pterygota</taxon>
        <taxon>Neoptera</taxon>
        <taxon>Endopterygota</taxon>
        <taxon>Diptera</taxon>
        <taxon>Brachycera</taxon>
        <taxon>Muscomorpha</taxon>
        <taxon>Tephritoidea</taxon>
        <taxon>Tephritidae</taxon>
        <taxon>Ceratitis</taxon>
        <taxon>Ceratitis</taxon>
    </lineage>
</organism>
<dbReference type="Proteomes" id="UP000606786">
    <property type="component" value="Unassembled WGS sequence"/>
</dbReference>
<protein>
    <submittedName>
        <fullName evidence="2">(Mediterranean fruit fly) hypothetical protein</fullName>
    </submittedName>
</protein>
<evidence type="ECO:0000256" key="1">
    <source>
        <dbReference type="SAM" id="MobiDB-lite"/>
    </source>
</evidence>
<keyword evidence="3" id="KW-1185">Reference proteome</keyword>